<reference evidence="11 12" key="1">
    <citation type="journal article" date="2011" name="Stand. Genomic Sci.">
        <title>Complete genome sequence of Syntrophobotulus glycolicus type strain (FlGlyR).</title>
        <authorList>
            <person name="Han C."/>
            <person name="Mwirichia R."/>
            <person name="Chertkov O."/>
            <person name="Held B."/>
            <person name="Lapidus A."/>
            <person name="Nolan M."/>
            <person name="Lucas S."/>
            <person name="Hammon N."/>
            <person name="Deshpande S."/>
            <person name="Cheng J.F."/>
            <person name="Tapia R."/>
            <person name="Goodwin L."/>
            <person name="Pitluck S."/>
            <person name="Huntemann M."/>
            <person name="Liolios K."/>
            <person name="Ivanova N."/>
            <person name="Pagani I."/>
            <person name="Mavromatis K."/>
            <person name="Ovchinikova G."/>
            <person name="Pati A."/>
            <person name="Chen A."/>
            <person name="Palaniappan K."/>
            <person name="Land M."/>
            <person name="Hauser L."/>
            <person name="Brambilla E.M."/>
            <person name="Rohde M."/>
            <person name="Spring S."/>
            <person name="Sikorski J."/>
            <person name="Goker M."/>
            <person name="Woyke T."/>
            <person name="Bristow J."/>
            <person name="Eisen J.A."/>
            <person name="Markowitz V."/>
            <person name="Hugenholtz P."/>
            <person name="Kyrpides N.C."/>
            <person name="Klenk H.P."/>
            <person name="Detter J.C."/>
        </authorList>
    </citation>
    <scope>NUCLEOTIDE SEQUENCE [LARGE SCALE GENOMIC DNA]</scope>
    <source>
        <strain evidence="12">DSM 8271 / FlGlyR</strain>
    </source>
</reference>
<evidence type="ECO:0000256" key="7">
    <source>
        <dbReference type="ARBA" id="ARBA00022989"/>
    </source>
</evidence>
<feature type="transmembrane region" description="Helical" evidence="10">
    <location>
        <begin position="12"/>
        <end position="34"/>
    </location>
</feature>
<evidence type="ECO:0000256" key="4">
    <source>
        <dbReference type="ARBA" id="ARBA00022519"/>
    </source>
</evidence>
<comment type="cofactor">
    <cofactor evidence="1">
        <name>Mg(2+)</name>
        <dbReference type="ChEBI" id="CHEBI:18420"/>
    </cofactor>
</comment>
<dbReference type="FunFam" id="1.20.120.1780:FF:000001">
    <property type="entry name" value="4-hydroxybenzoate octaprenyltransferase"/>
    <property type="match status" value="1"/>
</dbReference>
<comment type="subcellular location">
    <subcellularLocation>
        <location evidence="2">Membrane</location>
        <topology evidence="2">Multi-pass membrane protein</topology>
    </subcellularLocation>
</comment>
<keyword evidence="5 11" id="KW-0808">Transferase</keyword>
<gene>
    <name evidence="11" type="ordered locus">Sgly_1710</name>
</gene>
<evidence type="ECO:0000313" key="12">
    <source>
        <dbReference type="Proteomes" id="UP000007488"/>
    </source>
</evidence>
<dbReference type="STRING" id="645991.Sgly_1710"/>
<feature type="transmembrane region" description="Helical" evidence="10">
    <location>
        <begin position="202"/>
        <end position="221"/>
    </location>
</feature>
<evidence type="ECO:0000256" key="5">
    <source>
        <dbReference type="ARBA" id="ARBA00022679"/>
    </source>
</evidence>
<keyword evidence="7 10" id="KW-1133">Transmembrane helix</keyword>
<feature type="transmembrane region" description="Helical" evidence="10">
    <location>
        <begin position="158"/>
        <end position="181"/>
    </location>
</feature>
<dbReference type="OrthoDB" id="9782418at2"/>
<dbReference type="Pfam" id="PF01040">
    <property type="entry name" value="UbiA"/>
    <property type="match status" value="1"/>
</dbReference>
<sequence length="285" mass="31541">MGKVKVFLEMIKFEHTIFALPFAYLGAFLASGGVPNGYQLLWITLAMVGARTAAMSLNRVIDRFIDARNPRTVQRAIPAGLLGVREVYYTIVLSFLLLGFSAYQLNMLAFKLMPLAVFVLVLYSYTKRFTWLCHLFLGLALGMAPVGAWVGITGALALLPVTMGLGVMFWVAGFDIIYACQDAEFDKIEGLYSIPSVFGLKNALWVSILFHVIALVLFILLGMMDPILGKIYYLGVLAAAVLLFRQHKIVSSSDLSKIGVAFFNLNAYLSVELFVFAFLDLVIIH</sequence>
<feature type="transmembrane region" description="Helical" evidence="10">
    <location>
        <begin position="108"/>
        <end position="125"/>
    </location>
</feature>
<dbReference type="GO" id="GO:0005886">
    <property type="term" value="C:plasma membrane"/>
    <property type="evidence" value="ECO:0007669"/>
    <property type="project" value="TreeGrafter"/>
</dbReference>
<keyword evidence="12" id="KW-1185">Reference proteome</keyword>
<reference evidence="12" key="2">
    <citation type="submission" date="2011-02" db="EMBL/GenBank/DDBJ databases">
        <title>The complete genome of Syntrophobotulus glycolicus DSM 8271.</title>
        <authorList>
            <person name="Lucas S."/>
            <person name="Copeland A."/>
            <person name="Lapidus A."/>
            <person name="Bruce D."/>
            <person name="Goodwin L."/>
            <person name="Pitluck S."/>
            <person name="Kyrpides N."/>
            <person name="Mavromatis K."/>
            <person name="Pagani I."/>
            <person name="Ivanova N."/>
            <person name="Mikhailova N."/>
            <person name="Chertkov O."/>
            <person name="Held B."/>
            <person name="Detter J.C."/>
            <person name="Tapia R."/>
            <person name="Han C."/>
            <person name="Land M."/>
            <person name="Hauser L."/>
            <person name="Markowitz V."/>
            <person name="Cheng J.-F."/>
            <person name="Hugenholtz P."/>
            <person name="Woyke T."/>
            <person name="Wu D."/>
            <person name="Spring S."/>
            <person name="Schroeder M."/>
            <person name="Brambilla E."/>
            <person name="Klenk H.-P."/>
            <person name="Eisen J.A."/>
        </authorList>
    </citation>
    <scope>NUCLEOTIDE SEQUENCE [LARGE SCALE GENOMIC DNA]</scope>
    <source>
        <strain evidence="12">DSM 8271 / FlGlyR</strain>
    </source>
</reference>
<dbReference type="EC" id="2.5.1.39" evidence="9"/>
<dbReference type="HOGENOM" id="CLU_034879_5_1_9"/>
<keyword evidence="8 10" id="KW-0472">Membrane</keyword>
<evidence type="ECO:0000313" key="11">
    <source>
        <dbReference type="EMBL" id="ADY56007.1"/>
    </source>
</evidence>
<keyword evidence="4" id="KW-0997">Cell inner membrane</keyword>
<evidence type="ECO:0000256" key="6">
    <source>
        <dbReference type="ARBA" id="ARBA00022692"/>
    </source>
</evidence>
<dbReference type="InterPro" id="IPR006371">
    <property type="entry name" value="Polyprenyltransferase_UbiA-li"/>
</dbReference>
<feature type="transmembrane region" description="Helical" evidence="10">
    <location>
        <begin position="40"/>
        <end position="61"/>
    </location>
</feature>
<name>F0SYX0_SYNGF</name>
<dbReference type="AlphaFoldDB" id="F0SYX0"/>
<dbReference type="GO" id="GO:0006744">
    <property type="term" value="P:ubiquinone biosynthetic process"/>
    <property type="evidence" value="ECO:0007669"/>
    <property type="project" value="TreeGrafter"/>
</dbReference>
<evidence type="ECO:0000256" key="9">
    <source>
        <dbReference type="ARBA" id="ARBA00034524"/>
    </source>
</evidence>
<protein>
    <recommendedName>
        <fullName evidence="9">4-hydroxybenzoate polyprenyltransferase</fullName>
        <ecNumber evidence="9">2.5.1.39</ecNumber>
    </recommendedName>
</protein>
<keyword evidence="4" id="KW-1003">Cell membrane</keyword>
<evidence type="ECO:0000256" key="10">
    <source>
        <dbReference type="SAM" id="Phobius"/>
    </source>
</evidence>
<dbReference type="InterPro" id="IPR000537">
    <property type="entry name" value="UbiA_prenyltransferase"/>
</dbReference>
<dbReference type="InterPro" id="IPR039653">
    <property type="entry name" value="Prenyltransferase"/>
</dbReference>
<organism evidence="11 12">
    <name type="scientific">Syntrophobotulus glycolicus (strain DSM 8271 / FlGlyR)</name>
    <dbReference type="NCBI Taxonomy" id="645991"/>
    <lineage>
        <taxon>Bacteria</taxon>
        <taxon>Bacillati</taxon>
        <taxon>Bacillota</taxon>
        <taxon>Clostridia</taxon>
        <taxon>Eubacteriales</taxon>
        <taxon>Desulfitobacteriaceae</taxon>
        <taxon>Syntrophobotulus</taxon>
    </lineage>
</organism>
<dbReference type="Gene3D" id="1.20.120.1780">
    <property type="entry name" value="UbiA prenyltransferase"/>
    <property type="match status" value="1"/>
</dbReference>
<dbReference type="NCBIfam" id="TIGR01475">
    <property type="entry name" value="ubiA_other"/>
    <property type="match status" value="1"/>
</dbReference>
<proteinExistence type="inferred from homology"/>
<feature type="transmembrane region" description="Helical" evidence="10">
    <location>
        <begin position="82"/>
        <end position="102"/>
    </location>
</feature>
<evidence type="ECO:0000256" key="8">
    <source>
        <dbReference type="ARBA" id="ARBA00023136"/>
    </source>
</evidence>
<comment type="similarity">
    <text evidence="3">Belongs to the UbiA prenyltransferase family.</text>
</comment>
<evidence type="ECO:0000256" key="2">
    <source>
        <dbReference type="ARBA" id="ARBA00004141"/>
    </source>
</evidence>
<dbReference type="KEGG" id="sgy:Sgly_1710"/>
<feature type="transmembrane region" description="Helical" evidence="10">
    <location>
        <begin position="132"/>
        <end position="152"/>
    </location>
</feature>
<accession>F0SYX0</accession>
<evidence type="ECO:0000256" key="1">
    <source>
        <dbReference type="ARBA" id="ARBA00001946"/>
    </source>
</evidence>
<feature type="transmembrane region" description="Helical" evidence="10">
    <location>
        <begin position="227"/>
        <end position="244"/>
    </location>
</feature>
<dbReference type="RefSeq" id="WP_013624875.1">
    <property type="nucleotide sequence ID" value="NC_015172.1"/>
</dbReference>
<dbReference type="InterPro" id="IPR044878">
    <property type="entry name" value="UbiA_sf"/>
</dbReference>
<dbReference type="GO" id="GO:0008412">
    <property type="term" value="F:4-hydroxybenzoate polyprenyltransferase activity"/>
    <property type="evidence" value="ECO:0007669"/>
    <property type="project" value="UniProtKB-EC"/>
</dbReference>
<dbReference type="eggNOG" id="COG0382">
    <property type="taxonomic scope" value="Bacteria"/>
</dbReference>
<keyword evidence="6 10" id="KW-0812">Transmembrane</keyword>
<feature type="transmembrane region" description="Helical" evidence="10">
    <location>
        <begin position="265"/>
        <end position="284"/>
    </location>
</feature>
<dbReference type="Proteomes" id="UP000007488">
    <property type="component" value="Chromosome"/>
</dbReference>
<evidence type="ECO:0000256" key="3">
    <source>
        <dbReference type="ARBA" id="ARBA00005985"/>
    </source>
</evidence>
<dbReference type="FunFam" id="1.10.357.140:FF:000008">
    <property type="entry name" value="4-hydroxybenzoate octaprenyltransferase"/>
    <property type="match status" value="1"/>
</dbReference>
<dbReference type="EMBL" id="CP002547">
    <property type="protein sequence ID" value="ADY56007.1"/>
    <property type="molecule type" value="Genomic_DNA"/>
</dbReference>
<dbReference type="Gene3D" id="1.10.357.140">
    <property type="entry name" value="UbiA prenyltransferase"/>
    <property type="match status" value="1"/>
</dbReference>
<dbReference type="PANTHER" id="PTHR11048">
    <property type="entry name" value="PRENYLTRANSFERASES"/>
    <property type="match status" value="1"/>
</dbReference>
<dbReference type="CDD" id="cd13959">
    <property type="entry name" value="PT_UbiA_COQ2"/>
    <property type="match status" value="1"/>
</dbReference>
<dbReference type="PANTHER" id="PTHR11048:SF28">
    <property type="entry name" value="4-HYDROXYBENZOATE POLYPRENYLTRANSFERASE, MITOCHONDRIAL"/>
    <property type="match status" value="1"/>
</dbReference>